<dbReference type="EMBL" id="BONJ01000014">
    <property type="protein sequence ID" value="GIG14505.1"/>
    <property type="molecule type" value="Genomic_DNA"/>
</dbReference>
<dbReference type="Gene3D" id="3.40.50.2000">
    <property type="entry name" value="Glycogen Phosphorylase B"/>
    <property type="match status" value="2"/>
</dbReference>
<dbReference type="GO" id="GO:0008194">
    <property type="term" value="F:UDP-glycosyltransferase activity"/>
    <property type="evidence" value="ECO:0007669"/>
    <property type="project" value="InterPro"/>
</dbReference>
<dbReference type="SUPFAM" id="SSF53756">
    <property type="entry name" value="UDP-Glycosyltransferase/glycogen phosphorylase"/>
    <property type="match status" value="1"/>
</dbReference>
<keyword evidence="3" id="KW-1185">Reference proteome</keyword>
<dbReference type="RefSeq" id="WP_166377831.1">
    <property type="nucleotide sequence ID" value="NZ_BAAATT010000007.1"/>
</dbReference>
<feature type="domain" description="Erythromycin biosynthesis protein CIII-like C-terminal" evidence="1">
    <location>
        <begin position="223"/>
        <end position="349"/>
    </location>
</feature>
<dbReference type="Pfam" id="PF06722">
    <property type="entry name" value="EryCIII-like_C"/>
    <property type="match status" value="1"/>
</dbReference>
<dbReference type="InterPro" id="IPR050426">
    <property type="entry name" value="Glycosyltransferase_28"/>
</dbReference>
<dbReference type="AlphaFoldDB" id="A0A8J3LKP5"/>
<comment type="caution">
    <text evidence="2">The sequence shown here is derived from an EMBL/GenBank/DDBJ whole genome shotgun (WGS) entry which is preliminary data.</text>
</comment>
<dbReference type="InterPro" id="IPR010610">
    <property type="entry name" value="EryCIII-like_C"/>
</dbReference>
<gene>
    <name evidence="2" type="ORF">Cme02nite_28370</name>
</gene>
<reference evidence="2" key="1">
    <citation type="submission" date="2021-01" db="EMBL/GenBank/DDBJ databases">
        <title>Whole genome shotgun sequence of Catellatospora methionotrophica NBRC 14553.</title>
        <authorList>
            <person name="Komaki H."/>
            <person name="Tamura T."/>
        </authorList>
    </citation>
    <scope>NUCLEOTIDE SEQUENCE</scope>
    <source>
        <strain evidence="2">NBRC 14553</strain>
    </source>
</reference>
<name>A0A8J3LKP5_9ACTN</name>
<evidence type="ECO:0000313" key="2">
    <source>
        <dbReference type="EMBL" id="GIG14505.1"/>
    </source>
</evidence>
<evidence type="ECO:0000313" key="3">
    <source>
        <dbReference type="Proteomes" id="UP000660339"/>
    </source>
</evidence>
<sequence length="373" mass="39455">MTSYLFVTWDGGGNVPPALGIAAELQRRGNRVRVLGHAQQQAAVQAAGLPFEPYRHATRWSASAPASTPAWAWKYLRLCTDRRGITEVRESLRREPAEVAVVDCMMLGAIHGAQLADVHQVTLTHTLPEYLDRGLDRGPIGKAGRLLGLSPRRLWGGAQLELVATLAELAPGTRLAANARYTGPVWTAVPPVPVPPAAGGTPAILVSLSSIYYVGQTRTLRSIVEAVADLPVRVVLTTGHGVRPADLTAPANVEVHQYLPHSQVLPHVQLVVGHGGHATTMQALAHDLPLVLMPMSPLADQPLVARAVAEQGAGLVVSRSAPPAVIRAAIERLLADGPHRAAAARLGAQIRAVDGAVTAADLLEESVAGRRPR</sequence>
<accession>A0A8J3LKP5</accession>
<dbReference type="PANTHER" id="PTHR48050:SF13">
    <property type="entry name" value="STEROL 3-BETA-GLUCOSYLTRANSFERASE UGT80A2"/>
    <property type="match status" value="1"/>
</dbReference>
<dbReference type="CDD" id="cd03784">
    <property type="entry name" value="GT1_Gtf-like"/>
    <property type="match status" value="1"/>
</dbReference>
<dbReference type="GO" id="GO:0017000">
    <property type="term" value="P:antibiotic biosynthetic process"/>
    <property type="evidence" value="ECO:0007669"/>
    <property type="project" value="UniProtKB-ARBA"/>
</dbReference>
<evidence type="ECO:0000259" key="1">
    <source>
        <dbReference type="Pfam" id="PF06722"/>
    </source>
</evidence>
<proteinExistence type="predicted"/>
<dbReference type="GO" id="GO:0016758">
    <property type="term" value="F:hexosyltransferase activity"/>
    <property type="evidence" value="ECO:0007669"/>
    <property type="project" value="UniProtKB-ARBA"/>
</dbReference>
<dbReference type="PANTHER" id="PTHR48050">
    <property type="entry name" value="STEROL 3-BETA-GLUCOSYLTRANSFERASE"/>
    <property type="match status" value="1"/>
</dbReference>
<dbReference type="InterPro" id="IPR002213">
    <property type="entry name" value="UDP_glucos_trans"/>
</dbReference>
<keyword evidence="2" id="KW-0808">Transferase</keyword>
<dbReference type="Proteomes" id="UP000660339">
    <property type="component" value="Unassembled WGS sequence"/>
</dbReference>
<protein>
    <submittedName>
        <fullName evidence="2">Glycosyl transferase</fullName>
    </submittedName>
</protein>
<organism evidence="2 3">
    <name type="scientific">Catellatospora methionotrophica</name>
    <dbReference type="NCBI Taxonomy" id="121620"/>
    <lineage>
        <taxon>Bacteria</taxon>
        <taxon>Bacillati</taxon>
        <taxon>Actinomycetota</taxon>
        <taxon>Actinomycetes</taxon>
        <taxon>Micromonosporales</taxon>
        <taxon>Micromonosporaceae</taxon>
        <taxon>Catellatospora</taxon>
    </lineage>
</organism>